<keyword evidence="3 5" id="KW-0067">ATP-binding</keyword>
<dbReference type="AlphaFoldDB" id="A1ZPL0"/>
<accession>A1ZPL0</accession>
<dbReference type="PROSITE" id="PS00211">
    <property type="entry name" value="ABC_TRANSPORTER_1"/>
    <property type="match status" value="1"/>
</dbReference>
<dbReference type="Pfam" id="PF00005">
    <property type="entry name" value="ABC_tran"/>
    <property type="match status" value="1"/>
</dbReference>
<dbReference type="GO" id="GO:0022857">
    <property type="term" value="F:transmembrane transporter activity"/>
    <property type="evidence" value="ECO:0007669"/>
    <property type="project" value="TreeGrafter"/>
</dbReference>
<dbReference type="PANTHER" id="PTHR24220:SF689">
    <property type="entry name" value="LIPOPROTEIN-RELEASING SYSTEM ATP-BINDING PROTEIN LOLD"/>
    <property type="match status" value="1"/>
</dbReference>
<reference evidence="5 6" key="1">
    <citation type="submission" date="2007-01" db="EMBL/GenBank/DDBJ databases">
        <authorList>
            <person name="Haygood M."/>
            <person name="Podell S."/>
            <person name="Anderson C."/>
            <person name="Hopkinson B."/>
            <person name="Roe K."/>
            <person name="Barbeau K."/>
            <person name="Gaasterland T."/>
            <person name="Ferriera S."/>
            <person name="Johnson J."/>
            <person name="Kravitz S."/>
            <person name="Beeson K."/>
            <person name="Sutton G."/>
            <person name="Rogers Y.-H."/>
            <person name="Friedman R."/>
            <person name="Frazier M."/>
            <person name="Venter J.C."/>
        </authorList>
    </citation>
    <scope>NUCLEOTIDE SEQUENCE [LARGE SCALE GENOMIC DNA]</scope>
    <source>
        <strain evidence="5 6">ATCC 23134</strain>
    </source>
</reference>
<dbReference type="Gene3D" id="3.40.50.300">
    <property type="entry name" value="P-loop containing nucleotide triphosphate hydrolases"/>
    <property type="match status" value="1"/>
</dbReference>
<keyword evidence="6" id="KW-1185">Reference proteome</keyword>
<dbReference type="InterPro" id="IPR015854">
    <property type="entry name" value="ABC_transpr_LolD-like"/>
</dbReference>
<evidence type="ECO:0000313" key="6">
    <source>
        <dbReference type="Proteomes" id="UP000004095"/>
    </source>
</evidence>
<dbReference type="PROSITE" id="PS50893">
    <property type="entry name" value="ABC_TRANSPORTER_2"/>
    <property type="match status" value="1"/>
</dbReference>
<keyword evidence="2" id="KW-0547">Nucleotide-binding</keyword>
<evidence type="ECO:0000256" key="3">
    <source>
        <dbReference type="ARBA" id="ARBA00022840"/>
    </source>
</evidence>
<dbReference type="InterPro" id="IPR027417">
    <property type="entry name" value="P-loop_NTPase"/>
</dbReference>
<evidence type="ECO:0000259" key="4">
    <source>
        <dbReference type="PROSITE" id="PS50893"/>
    </source>
</evidence>
<sequence length="213" mass="24219">MKITLDQVVPAPLSGLLDGKSEIWDTTVSFEQGKRYQVYAPSGKGKSTFIHILYGIRHDYTGSVSIDGVPIPKIKAKEWAAMRQQEMSLVFQDLRLFMNLTGRENIQVKSVLYKEDATQEIERMAALLGVTHVLDKQAALLSYGERQRVAIIRALIQPFQFLLLDEPFSHLDEENIKKSCQLMDEKCSQNNASLVMTSLGYPYFLAFDEKRLL</sequence>
<organism evidence="5 6">
    <name type="scientific">Microscilla marina ATCC 23134</name>
    <dbReference type="NCBI Taxonomy" id="313606"/>
    <lineage>
        <taxon>Bacteria</taxon>
        <taxon>Pseudomonadati</taxon>
        <taxon>Bacteroidota</taxon>
        <taxon>Cytophagia</taxon>
        <taxon>Cytophagales</taxon>
        <taxon>Microscillaceae</taxon>
        <taxon>Microscilla</taxon>
    </lineage>
</organism>
<gene>
    <name evidence="5" type="ORF">M23134_03818</name>
</gene>
<dbReference type="SUPFAM" id="SSF52540">
    <property type="entry name" value="P-loop containing nucleoside triphosphate hydrolases"/>
    <property type="match status" value="1"/>
</dbReference>
<name>A1ZPL0_MICM2</name>
<feature type="domain" description="ABC transporter" evidence="4">
    <location>
        <begin position="3"/>
        <end position="213"/>
    </location>
</feature>
<dbReference type="RefSeq" id="WP_002699119.1">
    <property type="nucleotide sequence ID" value="NZ_AAWS01000021.1"/>
</dbReference>
<dbReference type="InterPro" id="IPR003439">
    <property type="entry name" value="ABC_transporter-like_ATP-bd"/>
</dbReference>
<dbReference type="GO" id="GO:0005524">
    <property type="term" value="F:ATP binding"/>
    <property type="evidence" value="ECO:0007669"/>
    <property type="project" value="UniProtKB-KW"/>
</dbReference>
<comment type="similarity">
    <text evidence="1">Belongs to the ABC transporter superfamily.</text>
</comment>
<dbReference type="OrthoDB" id="9802264at2"/>
<evidence type="ECO:0000256" key="1">
    <source>
        <dbReference type="ARBA" id="ARBA00005417"/>
    </source>
</evidence>
<dbReference type="EMBL" id="AAWS01000021">
    <property type="protein sequence ID" value="EAY27749.1"/>
    <property type="molecule type" value="Genomic_DNA"/>
</dbReference>
<proteinExistence type="inferred from homology"/>
<evidence type="ECO:0000256" key="2">
    <source>
        <dbReference type="ARBA" id="ARBA00022741"/>
    </source>
</evidence>
<dbReference type="InterPro" id="IPR017871">
    <property type="entry name" value="ABC_transporter-like_CS"/>
</dbReference>
<protein>
    <submittedName>
        <fullName evidence="5">ABC transporter ATP-binding protein</fullName>
    </submittedName>
</protein>
<dbReference type="eggNOG" id="COG1136">
    <property type="taxonomic scope" value="Bacteria"/>
</dbReference>
<dbReference type="PANTHER" id="PTHR24220">
    <property type="entry name" value="IMPORT ATP-BINDING PROTEIN"/>
    <property type="match status" value="1"/>
</dbReference>
<evidence type="ECO:0000313" key="5">
    <source>
        <dbReference type="EMBL" id="EAY27749.1"/>
    </source>
</evidence>
<dbReference type="GO" id="GO:0005886">
    <property type="term" value="C:plasma membrane"/>
    <property type="evidence" value="ECO:0007669"/>
    <property type="project" value="TreeGrafter"/>
</dbReference>
<dbReference type="Proteomes" id="UP000004095">
    <property type="component" value="Unassembled WGS sequence"/>
</dbReference>
<comment type="caution">
    <text evidence="5">The sequence shown here is derived from an EMBL/GenBank/DDBJ whole genome shotgun (WGS) entry which is preliminary data.</text>
</comment>
<dbReference type="GO" id="GO:0016887">
    <property type="term" value="F:ATP hydrolysis activity"/>
    <property type="evidence" value="ECO:0007669"/>
    <property type="project" value="InterPro"/>
</dbReference>